<dbReference type="RefSeq" id="WP_143232196.1">
    <property type="nucleotide sequence ID" value="NZ_BOMU01000006.1"/>
</dbReference>
<proteinExistence type="predicted"/>
<protein>
    <submittedName>
        <fullName evidence="1">Uncharacterized protein</fullName>
    </submittedName>
</protein>
<dbReference type="AlphaFoldDB" id="A0A238V250"/>
<evidence type="ECO:0000313" key="2">
    <source>
        <dbReference type="Proteomes" id="UP000198415"/>
    </source>
</evidence>
<dbReference type="EMBL" id="FZNR01000001">
    <property type="protein sequence ID" value="SNR28221.1"/>
    <property type="molecule type" value="Genomic_DNA"/>
</dbReference>
<evidence type="ECO:0000313" key="1">
    <source>
        <dbReference type="EMBL" id="SNR28221.1"/>
    </source>
</evidence>
<accession>A0A238V250</accession>
<name>A0A238V250_9ACTN</name>
<gene>
    <name evidence="1" type="ORF">SAMN06264365_101521</name>
</gene>
<keyword evidence="2" id="KW-1185">Reference proteome</keyword>
<organism evidence="1 2">
    <name type="scientific">Actinoplanes regularis</name>
    <dbReference type="NCBI Taxonomy" id="52697"/>
    <lineage>
        <taxon>Bacteria</taxon>
        <taxon>Bacillati</taxon>
        <taxon>Actinomycetota</taxon>
        <taxon>Actinomycetes</taxon>
        <taxon>Micromonosporales</taxon>
        <taxon>Micromonosporaceae</taxon>
        <taxon>Actinoplanes</taxon>
    </lineage>
</organism>
<sequence>MVVRSRTSARTRDAGLFADRATRIGRFSEVTAVLPAAGTSISSPAAFGQTGAVRADAGLGCFAAGAGAIFAAFTGTSGTGFADEGV</sequence>
<reference evidence="1 2" key="1">
    <citation type="submission" date="2017-06" db="EMBL/GenBank/DDBJ databases">
        <authorList>
            <person name="Kim H.J."/>
            <person name="Triplett B.A."/>
        </authorList>
    </citation>
    <scope>NUCLEOTIDE SEQUENCE [LARGE SCALE GENOMIC DNA]</scope>
    <source>
        <strain evidence="1 2">DSM 43151</strain>
    </source>
</reference>
<dbReference type="Proteomes" id="UP000198415">
    <property type="component" value="Unassembled WGS sequence"/>
</dbReference>